<keyword evidence="10" id="KW-0175">Coiled coil</keyword>
<evidence type="ECO:0000256" key="2">
    <source>
        <dbReference type="ARBA" id="ARBA00004629"/>
    </source>
</evidence>
<comment type="caution">
    <text evidence="11">The sequence shown here is derived from an EMBL/GenBank/DDBJ whole genome shotgun (WGS) entry which is preliminary data.</text>
</comment>
<dbReference type="Pfam" id="PF03980">
    <property type="entry name" value="Nnf1"/>
    <property type="match status" value="1"/>
</dbReference>
<dbReference type="InterPro" id="IPR007128">
    <property type="entry name" value="PMF1/Nnf1"/>
</dbReference>
<evidence type="ECO:0000256" key="1">
    <source>
        <dbReference type="ARBA" id="ARBA00004123"/>
    </source>
</evidence>
<dbReference type="GO" id="GO:0051301">
    <property type="term" value="P:cell division"/>
    <property type="evidence" value="ECO:0007669"/>
    <property type="project" value="UniProtKB-KW"/>
</dbReference>
<evidence type="ECO:0000256" key="5">
    <source>
        <dbReference type="ARBA" id="ARBA00022776"/>
    </source>
</evidence>
<dbReference type="PANTHER" id="PTHR15459:SF3">
    <property type="entry name" value="POLYAMINE-MODULATED FACTOR 1"/>
    <property type="match status" value="1"/>
</dbReference>
<keyword evidence="8" id="KW-0131">Cell cycle</keyword>
<dbReference type="PANTHER" id="PTHR15459">
    <property type="entry name" value="POLYAMINE-MODULATED FACTOR 1"/>
    <property type="match status" value="1"/>
</dbReference>
<proteinExistence type="predicted"/>
<dbReference type="AlphaFoldDB" id="A0AAN7MEC0"/>
<evidence type="ECO:0000256" key="7">
    <source>
        <dbReference type="ARBA" id="ARBA00023242"/>
    </source>
</evidence>
<keyword evidence="7" id="KW-0539">Nucleus</keyword>
<dbReference type="GO" id="GO:0000444">
    <property type="term" value="C:MIS12/MIND type complex"/>
    <property type="evidence" value="ECO:0007669"/>
    <property type="project" value="InterPro"/>
</dbReference>
<keyword evidence="4" id="KW-0132">Cell division</keyword>
<gene>
    <name evidence="11" type="ORF">SAY86_013319</name>
</gene>
<evidence type="ECO:0000313" key="12">
    <source>
        <dbReference type="Proteomes" id="UP001346149"/>
    </source>
</evidence>
<organism evidence="11 12">
    <name type="scientific">Trapa natans</name>
    <name type="common">Water chestnut</name>
    <dbReference type="NCBI Taxonomy" id="22666"/>
    <lineage>
        <taxon>Eukaryota</taxon>
        <taxon>Viridiplantae</taxon>
        <taxon>Streptophyta</taxon>
        <taxon>Embryophyta</taxon>
        <taxon>Tracheophyta</taxon>
        <taxon>Spermatophyta</taxon>
        <taxon>Magnoliopsida</taxon>
        <taxon>eudicotyledons</taxon>
        <taxon>Gunneridae</taxon>
        <taxon>Pentapetalae</taxon>
        <taxon>rosids</taxon>
        <taxon>malvids</taxon>
        <taxon>Myrtales</taxon>
        <taxon>Lythraceae</taxon>
        <taxon>Trapa</taxon>
    </lineage>
</organism>
<dbReference type="GO" id="GO:0007059">
    <property type="term" value="P:chromosome segregation"/>
    <property type="evidence" value="ECO:0007669"/>
    <property type="project" value="TreeGrafter"/>
</dbReference>
<evidence type="ECO:0000256" key="3">
    <source>
        <dbReference type="ARBA" id="ARBA00022454"/>
    </source>
</evidence>
<sequence>MREWNSSFRSSICLVLFCGHTVNFREGDMEVRSQVVPVAMGMMQSKLNKSFKRAIHSLLSTCSTEEIHKAFPGFSVDEKKYLHRLLIKVITSLHGQIEDEFKSLCDELQVGTTLDTVEQLIEEQSLDILSTDKSNVVDAAQDLLAAKKDEIQHLMAELTAAEERNQATRARIKLLKEEQQDFAAVITAVEKAGKALNHTTASRDCF</sequence>
<evidence type="ECO:0000256" key="10">
    <source>
        <dbReference type="SAM" id="Coils"/>
    </source>
</evidence>
<accession>A0AAN7MEC0</accession>
<evidence type="ECO:0000313" key="11">
    <source>
        <dbReference type="EMBL" id="KAK4795325.1"/>
    </source>
</evidence>
<keyword evidence="9" id="KW-0137">Centromere</keyword>
<keyword evidence="12" id="KW-1185">Reference proteome</keyword>
<protein>
    <submittedName>
        <fullName evidence="11">Uncharacterized protein</fullName>
    </submittedName>
</protein>
<evidence type="ECO:0000256" key="8">
    <source>
        <dbReference type="ARBA" id="ARBA00023306"/>
    </source>
</evidence>
<evidence type="ECO:0000256" key="4">
    <source>
        <dbReference type="ARBA" id="ARBA00022618"/>
    </source>
</evidence>
<keyword evidence="5" id="KW-0498">Mitosis</keyword>
<comment type="subcellular location">
    <subcellularLocation>
        <location evidence="2">Chromosome</location>
        <location evidence="2">Centromere</location>
        <location evidence="2">Kinetochore</location>
    </subcellularLocation>
    <subcellularLocation>
        <location evidence="1">Nucleus</location>
    </subcellularLocation>
</comment>
<reference evidence="11 12" key="1">
    <citation type="journal article" date="2023" name="Hortic Res">
        <title>Pangenome of water caltrop reveals structural variations and asymmetric subgenome divergence after allopolyploidization.</title>
        <authorList>
            <person name="Zhang X."/>
            <person name="Chen Y."/>
            <person name="Wang L."/>
            <person name="Yuan Y."/>
            <person name="Fang M."/>
            <person name="Shi L."/>
            <person name="Lu R."/>
            <person name="Comes H.P."/>
            <person name="Ma Y."/>
            <person name="Chen Y."/>
            <person name="Huang G."/>
            <person name="Zhou Y."/>
            <person name="Zheng Z."/>
            <person name="Qiu Y."/>
        </authorList>
    </citation>
    <scope>NUCLEOTIDE SEQUENCE [LARGE SCALE GENOMIC DNA]</scope>
    <source>
        <strain evidence="11">F231</strain>
    </source>
</reference>
<dbReference type="EMBL" id="JAXQNO010000007">
    <property type="protein sequence ID" value="KAK4795325.1"/>
    <property type="molecule type" value="Genomic_DNA"/>
</dbReference>
<keyword evidence="3" id="KW-0158">Chromosome</keyword>
<name>A0AAN7MEC0_TRANT</name>
<evidence type="ECO:0000256" key="6">
    <source>
        <dbReference type="ARBA" id="ARBA00022838"/>
    </source>
</evidence>
<feature type="coiled-coil region" evidence="10">
    <location>
        <begin position="137"/>
        <end position="180"/>
    </location>
</feature>
<dbReference type="Proteomes" id="UP001346149">
    <property type="component" value="Unassembled WGS sequence"/>
</dbReference>
<keyword evidence="6" id="KW-0995">Kinetochore</keyword>
<evidence type="ECO:0000256" key="9">
    <source>
        <dbReference type="ARBA" id="ARBA00023328"/>
    </source>
</evidence>
<dbReference type="GO" id="GO:0005634">
    <property type="term" value="C:nucleus"/>
    <property type="evidence" value="ECO:0007669"/>
    <property type="project" value="UniProtKB-SubCell"/>
</dbReference>